<organism evidence="2 3">
    <name type="scientific">Pisum sativum</name>
    <name type="common">Garden pea</name>
    <name type="synonym">Lathyrus oleraceus</name>
    <dbReference type="NCBI Taxonomy" id="3888"/>
    <lineage>
        <taxon>Eukaryota</taxon>
        <taxon>Viridiplantae</taxon>
        <taxon>Streptophyta</taxon>
        <taxon>Embryophyta</taxon>
        <taxon>Tracheophyta</taxon>
        <taxon>Spermatophyta</taxon>
        <taxon>Magnoliopsida</taxon>
        <taxon>eudicotyledons</taxon>
        <taxon>Gunneridae</taxon>
        <taxon>Pentapetalae</taxon>
        <taxon>rosids</taxon>
        <taxon>fabids</taxon>
        <taxon>Fabales</taxon>
        <taxon>Fabaceae</taxon>
        <taxon>Papilionoideae</taxon>
        <taxon>50 kb inversion clade</taxon>
        <taxon>NPAAA clade</taxon>
        <taxon>Hologalegina</taxon>
        <taxon>IRL clade</taxon>
        <taxon>Fabeae</taxon>
        <taxon>Lathyrus</taxon>
    </lineage>
</organism>
<dbReference type="Pfam" id="PF17842">
    <property type="entry name" value="dsRBD2"/>
    <property type="match status" value="1"/>
</dbReference>
<dbReference type="EMBL" id="JAMSHJ010000001">
    <property type="protein sequence ID" value="KAI5448377.1"/>
    <property type="molecule type" value="Genomic_DNA"/>
</dbReference>
<accession>A0A9D5BRW0</accession>
<dbReference type="Gramene" id="Psat01G0569900-T1">
    <property type="protein sequence ID" value="KAI5448377.1"/>
    <property type="gene ID" value="KIW84_015699"/>
</dbReference>
<protein>
    <recommendedName>
        <fullName evidence="1">HEN1 double-stranded RNA binding domain-containing protein</fullName>
    </recommendedName>
</protein>
<name>A0A9D5BRW0_PEA</name>
<dbReference type="AlphaFoldDB" id="A0A9D5BRW0"/>
<comment type="caution">
    <text evidence="2">The sequence shown here is derived from an EMBL/GenBank/DDBJ whole genome shotgun (WGS) entry which is preliminary data.</text>
</comment>
<sequence length="172" mass="19301">MLLGKTPGGTYKLSREAILTAELPSKFTTRVNWRGSLPRDILSMFCRQHRLSEPVFSIISHSFKILTESSESSFKAADLGIDSSKAEKIANKVTYHRMKEALVQLSKGVHKGPASDLIHVLFRERQPTVSKKDVSFTSINRNLDHSQKNAISKALWSKNVFFATDVAEIILK</sequence>
<dbReference type="Proteomes" id="UP001058974">
    <property type="component" value="Chromosome 1"/>
</dbReference>
<dbReference type="Gene3D" id="3.40.50.300">
    <property type="entry name" value="P-loop containing nucleotide triphosphate hydrolases"/>
    <property type="match status" value="1"/>
</dbReference>
<gene>
    <name evidence="2" type="ORF">KIW84_015699</name>
</gene>
<evidence type="ECO:0000259" key="1">
    <source>
        <dbReference type="Pfam" id="PF17842"/>
    </source>
</evidence>
<evidence type="ECO:0000313" key="3">
    <source>
        <dbReference type="Proteomes" id="UP001058974"/>
    </source>
</evidence>
<feature type="domain" description="HEN1 double-stranded RNA binding" evidence="1">
    <location>
        <begin position="7"/>
        <end position="100"/>
    </location>
</feature>
<evidence type="ECO:0000313" key="2">
    <source>
        <dbReference type="EMBL" id="KAI5448377.1"/>
    </source>
</evidence>
<keyword evidence="3" id="KW-1185">Reference proteome</keyword>
<reference evidence="2 3" key="1">
    <citation type="journal article" date="2022" name="Nat. Genet.">
        <title>Improved pea reference genome and pan-genome highlight genomic features and evolutionary characteristics.</title>
        <authorList>
            <person name="Yang T."/>
            <person name="Liu R."/>
            <person name="Luo Y."/>
            <person name="Hu S."/>
            <person name="Wang D."/>
            <person name="Wang C."/>
            <person name="Pandey M.K."/>
            <person name="Ge S."/>
            <person name="Xu Q."/>
            <person name="Li N."/>
            <person name="Li G."/>
            <person name="Huang Y."/>
            <person name="Saxena R.K."/>
            <person name="Ji Y."/>
            <person name="Li M."/>
            <person name="Yan X."/>
            <person name="He Y."/>
            <person name="Liu Y."/>
            <person name="Wang X."/>
            <person name="Xiang C."/>
            <person name="Varshney R.K."/>
            <person name="Ding H."/>
            <person name="Gao S."/>
            <person name="Zong X."/>
        </authorList>
    </citation>
    <scope>NUCLEOTIDE SEQUENCE [LARGE SCALE GENOMIC DNA]</scope>
    <source>
        <strain evidence="2 3">cv. Zhongwan 6</strain>
    </source>
</reference>
<dbReference type="InterPro" id="IPR040870">
    <property type="entry name" value="HEN1_dsRBD2"/>
</dbReference>
<dbReference type="Gene3D" id="2.40.30.270">
    <property type="match status" value="1"/>
</dbReference>
<dbReference type="InterPro" id="IPR027417">
    <property type="entry name" value="P-loop_NTPase"/>
</dbReference>
<proteinExistence type="predicted"/>